<dbReference type="SUPFAM" id="SSF53067">
    <property type="entry name" value="Actin-like ATPase domain"/>
    <property type="match status" value="1"/>
</dbReference>
<dbReference type="Proteomes" id="UP001597561">
    <property type="component" value="Unassembled WGS sequence"/>
</dbReference>
<proteinExistence type="inferred from homology"/>
<gene>
    <name evidence="2" type="ORF">ACFS5P_01285</name>
</gene>
<accession>A0ABW5ZGB3</accession>
<comment type="similarity">
    <text evidence="1">Belongs to the ROK (NagC/XylR) family.</text>
</comment>
<sequence>MHAVGVDVGGTNVRAAVVDENGQVLDLIKEPTPAFAPDVLPVLVNLIDHYLKHEKYEISAAGIGLSGVIDPITGVITGAGDTMPGWLGTEVGKYLKEKLPIPVTIDNDVNVAGLGEFINRKLNGHPVHQFVYLSIGTGLGGAIIHNGRIVSGNNGGAGEIGHSILYPDGLACGCGKMGCAEKYVSGTALNQLAKEISSDCHSYELLELYQSGDAKAVRLIRQFLRDLGTVMVNIQAYFDPEEIIIGGGLSSAFYLMKADLKRILLSLGHQQEVNWSIAADGENIGVIGAAYLTEPADLSQMR</sequence>
<dbReference type="EMBL" id="JBHUPG010000001">
    <property type="protein sequence ID" value="MFD2910502.1"/>
    <property type="molecule type" value="Genomic_DNA"/>
</dbReference>
<evidence type="ECO:0000313" key="3">
    <source>
        <dbReference type="Proteomes" id="UP001597561"/>
    </source>
</evidence>
<evidence type="ECO:0000313" key="2">
    <source>
        <dbReference type="EMBL" id="MFD2910502.1"/>
    </source>
</evidence>
<reference evidence="3" key="1">
    <citation type="journal article" date="2019" name="Int. J. Syst. Evol. Microbiol.">
        <title>The Global Catalogue of Microorganisms (GCM) 10K type strain sequencing project: providing services to taxonomists for standard genome sequencing and annotation.</title>
        <authorList>
            <consortium name="The Broad Institute Genomics Platform"/>
            <consortium name="The Broad Institute Genome Sequencing Center for Infectious Disease"/>
            <person name="Wu L."/>
            <person name="Ma J."/>
        </authorList>
    </citation>
    <scope>NUCLEOTIDE SEQUENCE [LARGE SCALE GENOMIC DNA]</scope>
    <source>
        <strain evidence="3">KCTC 13528</strain>
    </source>
</reference>
<dbReference type="Gene3D" id="3.30.420.40">
    <property type="match status" value="2"/>
</dbReference>
<evidence type="ECO:0000256" key="1">
    <source>
        <dbReference type="ARBA" id="ARBA00006479"/>
    </source>
</evidence>
<dbReference type="Pfam" id="PF00480">
    <property type="entry name" value="ROK"/>
    <property type="match status" value="1"/>
</dbReference>
<dbReference type="InterPro" id="IPR049874">
    <property type="entry name" value="ROK_cs"/>
</dbReference>
<protein>
    <submittedName>
        <fullName evidence="2">ROK family protein</fullName>
    </submittedName>
</protein>
<name>A0ABW5ZGB3_9BACL</name>
<keyword evidence="3" id="KW-1185">Reference proteome</keyword>
<dbReference type="PROSITE" id="PS01125">
    <property type="entry name" value="ROK"/>
    <property type="match status" value="1"/>
</dbReference>
<dbReference type="PANTHER" id="PTHR18964">
    <property type="entry name" value="ROK (REPRESSOR, ORF, KINASE) FAMILY"/>
    <property type="match status" value="1"/>
</dbReference>
<dbReference type="RefSeq" id="WP_204730168.1">
    <property type="nucleotide sequence ID" value="NZ_JAFBDK010000014.1"/>
</dbReference>
<comment type="caution">
    <text evidence="2">The sequence shown here is derived from an EMBL/GenBank/DDBJ whole genome shotgun (WGS) entry which is preliminary data.</text>
</comment>
<dbReference type="InterPro" id="IPR043129">
    <property type="entry name" value="ATPase_NBD"/>
</dbReference>
<organism evidence="2 3">
    <name type="scientific">Jeotgalibacillus terrae</name>
    <dbReference type="NCBI Taxonomy" id="587735"/>
    <lineage>
        <taxon>Bacteria</taxon>
        <taxon>Bacillati</taxon>
        <taxon>Bacillota</taxon>
        <taxon>Bacilli</taxon>
        <taxon>Bacillales</taxon>
        <taxon>Caryophanaceae</taxon>
        <taxon>Jeotgalibacillus</taxon>
    </lineage>
</organism>
<dbReference type="PANTHER" id="PTHR18964:SF149">
    <property type="entry name" value="BIFUNCTIONAL UDP-N-ACETYLGLUCOSAMINE 2-EPIMERASE_N-ACETYLMANNOSAMINE KINASE"/>
    <property type="match status" value="1"/>
</dbReference>
<dbReference type="InterPro" id="IPR000600">
    <property type="entry name" value="ROK"/>
</dbReference>